<feature type="active site" evidence="9">
    <location>
        <position position="310"/>
    </location>
</feature>
<feature type="active site" description="O-(3'-phospho-DNA)-tyrosine intermediate" evidence="9">
    <location>
        <position position="319"/>
    </location>
</feature>
<keyword evidence="2 9" id="KW-0963">Cytoplasm</keyword>
<dbReference type="InterPro" id="IPR023009">
    <property type="entry name" value="Tyrosine_recombinase_XerC/XerD"/>
</dbReference>
<dbReference type="CDD" id="cd00798">
    <property type="entry name" value="INT_XerDC_C"/>
    <property type="match status" value="1"/>
</dbReference>
<evidence type="ECO:0000313" key="13">
    <source>
        <dbReference type="EMBL" id="MBI2877565.1"/>
    </source>
</evidence>
<dbReference type="InterPro" id="IPR011010">
    <property type="entry name" value="DNA_brk_join_enz"/>
</dbReference>
<evidence type="ECO:0000256" key="1">
    <source>
        <dbReference type="ARBA" id="ARBA00004496"/>
    </source>
</evidence>
<evidence type="ECO:0000256" key="8">
    <source>
        <dbReference type="ARBA" id="ARBA00023306"/>
    </source>
</evidence>
<dbReference type="InterPro" id="IPR002104">
    <property type="entry name" value="Integrase_catalytic"/>
</dbReference>
<dbReference type="PANTHER" id="PTHR30349">
    <property type="entry name" value="PHAGE INTEGRASE-RELATED"/>
    <property type="match status" value="1"/>
</dbReference>
<evidence type="ECO:0000259" key="12">
    <source>
        <dbReference type="PROSITE" id="PS51900"/>
    </source>
</evidence>
<feature type="active site" evidence="9">
    <location>
        <position position="287"/>
    </location>
</feature>
<keyword evidence="5 9" id="KW-0229">DNA integration</keyword>
<dbReference type="GO" id="GO:0009037">
    <property type="term" value="F:tyrosine-based site-specific recombinase activity"/>
    <property type="evidence" value="ECO:0007669"/>
    <property type="project" value="UniProtKB-UniRule"/>
</dbReference>
<dbReference type="Gene3D" id="1.10.443.10">
    <property type="entry name" value="Intergrase catalytic core"/>
    <property type="match status" value="1"/>
</dbReference>
<feature type="region of interest" description="Disordered" evidence="10">
    <location>
        <begin position="1"/>
        <end position="31"/>
    </location>
</feature>
<organism evidence="13 14">
    <name type="scientific">Tectimicrobiota bacterium</name>
    <dbReference type="NCBI Taxonomy" id="2528274"/>
    <lineage>
        <taxon>Bacteria</taxon>
        <taxon>Pseudomonadati</taxon>
        <taxon>Nitrospinota/Tectimicrobiota group</taxon>
        <taxon>Candidatus Tectimicrobiota</taxon>
    </lineage>
</organism>
<dbReference type="AlphaFoldDB" id="A0A932CQ86"/>
<feature type="compositionally biased region" description="Basic and acidic residues" evidence="10">
    <location>
        <begin position="374"/>
        <end position="394"/>
    </location>
</feature>
<dbReference type="InterPro" id="IPR050090">
    <property type="entry name" value="Tyrosine_recombinase_XerCD"/>
</dbReference>
<feature type="domain" description="Tyr recombinase" evidence="11">
    <location>
        <begin position="146"/>
        <end position="332"/>
    </location>
</feature>
<feature type="compositionally biased region" description="Low complexity" evidence="10">
    <location>
        <begin position="10"/>
        <end position="19"/>
    </location>
</feature>
<evidence type="ECO:0000256" key="7">
    <source>
        <dbReference type="ARBA" id="ARBA00023172"/>
    </source>
</evidence>
<dbReference type="InterPro" id="IPR004107">
    <property type="entry name" value="Integrase_SAM-like_N"/>
</dbReference>
<dbReference type="InterPro" id="IPR044068">
    <property type="entry name" value="CB"/>
</dbReference>
<dbReference type="GO" id="GO:0007059">
    <property type="term" value="P:chromosome segregation"/>
    <property type="evidence" value="ECO:0007669"/>
    <property type="project" value="UniProtKB-UniRule"/>
</dbReference>
<evidence type="ECO:0000259" key="11">
    <source>
        <dbReference type="PROSITE" id="PS51898"/>
    </source>
</evidence>
<evidence type="ECO:0000256" key="5">
    <source>
        <dbReference type="ARBA" id="ARBA00022908"/>
    </source>
</evidence>
<dbReference type="NCBIfam" id="NF001399">
    <property type="entry name" value="PRK00283.1"/>
    <property type="match status" value="1"/>
</dbReference>
<dbReference type="InterPro" id="IPR013762">
    <property type="entry name" value="Integrase-like_cat_sf"/>
</dbReference>
<evidence type="ECO:0000256" key="3">
    <source>
        <dbReference type="ARBA" id="ARBA00022618"/>
    </source>
</evidence>
<dbReference type="HAMAP" id="MF_01808">
    <property type="entry name" value="Recomb_XerC_XerD"/>
    <property type="match status" value="1"/>
</dbReference>
<dbReference type="GO" id="GO:0003677">
    <property type="term" value="F:DNA binding"/>
    <property type="evidence" value="ECO:0007669"/>
    <property type="project" value="UniProtKB-UniRule"/>
</dbReference>
<evidence type="ECO:0000256" key="2">
    <source>
        <dbReference type="ARBA" id="ARBA00022490"/>
    </source>
</evidence>
<dbReference type="Proteomes" id="UP000769766">
    <property type="component" value="Unassembled WGS sequence"/>
</dbReference>
<proteinExistence type="inferred from homology"/>
<comment type="function">
    <text evidence="9">Site-specific tyrosine recombinase, which acts by catalyzing the cutting and rejoining of the recombining DNA molecules. The XerC-XerD complex is essential to convert dimers of the bacterial chromosome into monomers to permit their segregation at cell division. It also contributes to the segregational stability of plasmids.</text>
</comment>
<feature type="active site" evidence="9">
    <location>
        <position position="284"/>
    </location>
</feature>
<dbReference type="InterPro" id="IPR010998">
    <property type="entry name" value="Integrase_recombinase_N"/>
</dbReference>
<accession>A0A932CQ86</accession>
<sequence>MKRSANSRQGVPPGRSPGESPGPGGQSSRPQDWAAHLEAFRRHLEVEKGGSAHTVRSYLSDLEQFRAFLVEARLCLEKGREEVDIGQVDRSAIRAFLGSLNQRGNRNSSIGRKLAALRSFLKFLQREGSLPDNQAALVTTPRQEKHLPSFLSIDEVFHLLETPAGAAPEDLRDKAILEVLYAAGIRVGELVSLDLEDLDLTGKTLKVQGKGDKERLVLLGEKAAAALQGYLEQRGTLLARGKTGADRPAVFLNWRGGRLTERGVHLLVVKYLEKSALRRHISPHTLRHTFATHLLDAGADLRFIQELLGHTSLSTTQKYTHLTTDRLMAVYDRAHPRARQAATLNAQHATLRQALSDPPAPPPETLEEAISDPPKGRADRGPLSNERRADDEDR</sequence>
<comment type="similarity">
    <text evidence="9">Belongs to the 'phage' integrase family. XerC subfamily.</text>
</comment>
<protein>
    <recommendedName>
        <fullName evidence="9">Tyrosine recombinase XerC</fullName>
    </recommendedName>
</protein>
<comment type="caution">
    <text evidence="13">The sequence shown here is derived from an EMBL/GenBank/DDBJ whole genome shotgun (WGS) entry which is preliminary data.</text>
</comment>
<dbReference type="EMBL" id="JACPRF010000363">
    <property type="protein sequence ID" value="MBI2877565.1"/>
    <property type="molecule type" value="Genomic_DNA"/>
</dbReference>
<evidence type="ECO:0000256" key="6">
    <source>
        <dbReference type="ARBA" id="ARBA00023125"/>
    </source>
</evidence>
<feature type="active site" evidence="9">
    <location>
        <position position="210"/>
    </location>
</feature>
<keyword evidence="7 9" id="KW-0233">DNA recombination</keyword>
<dbReference type="GO" id="GO:0006313">
    <property type="term" value="P:DNA transposition"/>
    <property type="evidence" value="ECO:0007669"/>
    <property type="project" value="UniProtKB-UniRule"/>
</dbReference>
<evidence type="ECO:0000313" key="14">
    <source>
        <dbReference type="Proteomes" id="UP000769766"/>
    </source>
</evidence>
<feature type="domain" description="Core-binding (CB)" evidence="12">
    <location>
        <begin position="31"/>
        <end position="125"/>
    </location>
</feature>
<dbReference type="PROSITE" id="PS51898">
    <property type="entry name" value="TYR_RECOMBINASE"/>
    <property type="match status" value="1"/>
</dbReference>
<gene>
    <name evidence="9" type="primary">xerC</name>
    <name evidence="13" type="ORF">HYY20_11860</name>
</gene>
<name>A0A932CQ86_UNCTE</name>
<keyword evidence="8 9" id="KW-0131">Cell cycle</keyword>
<evidence type="ECO:0000256" key="4">
    <source>
        <dbReference type="ARBA" id="ARBA00022829"/>
    </source>
</evidence>
<feature type="active site" evidence="9">
    <location>
        <position position="186"/>
    </location>
</feature>
<keyword evidence="6 9" id="KW-0238">DNA-binding</keyword>
<keyword evidence="4 9" id="KW-0159">Chromosome partition</keyword>
<dbReference type="SUPFAM" id="SSF56349">
    <property type="entry name" value="DNA breaking-rejoining enzymes"/>
    <property type="match status" value="1"/>
</dbReference>
<dbReference type="PANTHER" id="PTHR30349:SF77">
    <property type="entry name" value="TYROSINE RECOMBINASE XERC"/>
    <property type="match status" value="1"/>
</dbReference>
<dbReference type="PROSITE" id="PS51900">
    <property type="entry name" value="CB"/>
    <property type="match status" value="1"/>
</dbReference>
<reference evidence="13" key="1">
    <citation type="submission" date="2020-07" db="EMBL/GenBank/DDBJ databases">
        <title>Huge and variable diversity of episymbiotic CPR bacteria and DPANN archaea in groundwater ecosystems.</title>
        <authorList>
            <person name="He C.Y."/>
            <person name="Keren R."/>
            <person name="Whittaker M."/>
            <person name="Farag I.F."/>
            <person name="Doudna J."/>
            <person name="Cate J.H.D."/>
            <person name="Banfield J.F."/>
        </authorList>
    </citation>
    <scope>NUCLEOTIDE SEQUENCE</scope>
    <source>
        <strain evidence="13">NC_groundwater_672_Ag_B-0.1um_62_36</strain>
    </source>
</reference>
<comment type="subunit">
    <text evidence="9">Forms a cyclic heterotetrameric complex composed of two molecules of XerC and two molecules of XerD.</text>
</comment>
<evidence type="ECO:0000256" key="9">
    <source>
        <dbReference type="HAMAP-Rule" id="MF_01808"/>
    </source>
</evidence>
<evidence type="ECO:0000256" key="10">
    <source>
        <dbReference type="SAM" id="MobiDB-lite"/>
    </source>
</evidence>
<keyword evidence="3 9" id="KW-0132">Cell division</keyword>
<dbReference type="Pfam" id="PF02899">
    <property type="entry name" value="Phage_int_SAM_1"/>
    <property type="match status" value="1"/>
</dbReference>
<dbReference type="NCBIfam" id="NF040815">
    <property type="entry name" value="recomb_XerA_Arch"/>
    <property type="match status" value="1"/>
</dbReference>
<feature type="region of interest" description="Disordered" evidence="10">
    <location>
        <begin position="353"/>
        <end position="394"/>
    </location>
</feature>
<dbReference type="GO" id="GO:0051301">
    <property type="term" value="P:cell division"/>
    <property type="evidence" value="ECO:0007669"/>
    <property type="project" value="UniProtKB-KW"/>
</dbReference>
<dbReference type="Pfam" id="PF00589">
    <property type="entry name" value="Phage_integrase"/>
    <property type="match status" value="1"/>
</dbReference>
<dbReference type="GO" id="GO:0005737">
    <property type="term" value="C:cytoplasm"/>
    <property type="evidence" value="ECO:0007669"/>
    <property type="project" value="UniProtKB-SubCell"/>
</dbReference>
<dbReference type="Gene3D" id="1.10.150.130">
    <property type="match status" value="1"/>
</dbReference>
<comment type="subcellular location">
    <subcellularLocation>
        <location evidence="1 9">Cytoplasm</location>
    </subcellularLocation>
</comment>